<evidence type="ECO:0000313" key="2">
    <source>
        <dbReference type="EMBL" id="BBH26538.1"/>
    </source>
</evidence>
<evidence type="ECO:0000256" key="1">
    <source>
        <dbReference type="SAM" id="SignalP"/>
    </source>
</evidence>
<gene>
    <name evidence="2" type="ORF">SG0102_14720</name>
</gene>
<dbReference type="Proteomes" id="UP000268059">
    <property type="component" value="Chromosome"/>
</dbReference>
<name>A0A3G9JQJ5_9FIRM</name>
<dbReference type="AlphaFoldDB" id="A0A3G9JQJ5"/>
<dbReference type="InParanoid" id="A0A3G9JQJ5"/>
<organism evidence="2 3">
    <name type="scientific">Intestinibaculum porci</name>
    <dbReference type="NCBI Taxonomy" id="2487118"/>
    <lineage>
        <taxon>Bacteria</taxon>
        <taxon>Bacillati</taxon>
        <taxon>Bacillota</taxon>
        <taxon>Erysipelotrichia</taxon>
        <taxon>Erysipelotrichales</taxon>
        <taxon>Erysipelotrichaceae</taxon>
        <taxon>Intestinibaculum</taxon>
    </lineage>
</organism>
<dbReference type="Gene3D" id="2.60.40.10">
    <property type="entry name" value="Immunoglobulins"/>
    <property type="match status" value="1"/>
</dbReference>
<dbReference type="KEGG" id="ebm:SG0102_14720"/>
<protein>
    <submittedName>
        <fullName evidence="2">Uncharacterized protein</fullName>
    </submittedName>
</protein>
<sequence length="262" mass="30904">MIMKKIVSMMVALMMIFCQSISIKAEGLPAVEKITWQSYQYRNDAQQVRFSWTSVPGADGYEVYFYNDIDHFSMPIERLNYTTYVWSTQDGSYRNFGVRAYKKVNGKTIYGPWKYFFFTDEDLDRLTNKRLCYKAPKGYRSVRIVSVNSQKVSFKKSFVIDEYDTCYAGSGKTKTYRFAKNCQYFTCDEQMHKQTGYWKLIKVNQASFLKSFKKHAYFYPQYFKPYIKTIKGKKYKVILGGEIAYVKIKNNKIAVIKLLENC</sequence>
<dbReference type="InterPro" id="IPR013783">
    <property type="entry name" value="Ig-like_fold"/>
</dbReference>
<keyword evidence="1" id="KW-0732">Signal</keyword>
<dbReference type="EMBL" id="AP019309">
    <property type="protein sequence ID" value="BBH26538.1"/>
    <property type="molecule type" value="Genomic_DNA"/>
</dbReference>
<keyword evidence="3" id="KW-1185">Reference proteome</keyword>
<accession>A0A3G9JQJ5</accession>
<evidence type="ECO:0000313" key="3">
    <source>
        <dbReference type="Proteomes" id="UP000268059"/>
    </source>
</evidence>
<proteinExistence type="predicted"/>
<reference evidence="2 3" key="1">
    <citation type="submission" date="2018-11" db="EMBL/GenBank/DDBJ databases">
        <title>Novel Erysipelotrichaceae bacterium isolated from small intestine of a swine.</title>
        <authorList>
            <person name="Kim J.S."/>
            <person name="Choe H."/>
            <person name="Lee Y.R."/>
            <person name="Kim K.M."/>
            <person name="Park D.S."/>
        </authorList>
    </citation>
    <scope>NUCLEOTIDE SEQUENCE [LARGE SCALE GENOMIC DNA]</scope>
    <source>
        <strain evidence="2 3">SG0102</strain>
    </source>
</reference>
<feature type="signal peptide" evidence="1">
    <location>
        <begin position="1"/>
        <end position="25"/>
    </location>
</feature>
<feature type="chain" id="PRO_5017958175" evidence="1">
    <location>
        <begin position="26"/>
        <end position="262"/>
    </location>
</feature>